<dbReference type="EMBL" id="CAJVCH010071096">
    <property type="protein sequence ID" value="CAG7720488.1"/>
    <property type="molecule type" value="Genomic_DNA"/>
</dbReference>
<evidence type="ECO:0000313" key="2">
    <source>
        <dbReference type="EMBL" id="CAG7720488.1"/>
    </source>
</evidence>
<keyword evidence="3" id="KW-1185">Reference proteome</keyword>
<gene>
    <name evidence="2" type="ORF">AFUS01_LOCUS9761</name>
</gene>
<name>A0A8J2K6Z2_9HEXA</name>
<proteinExistence type="predicted"/>
<protein>
    <submittedName>
        <fullName evidence="2">Uncharacterized protein</fullName>
    </submittedName>
</protein>
<dbReference type="Proteomes" id="UP000708208">
    <property type="component" value="Unassembled WGS sequence"/>
</dbReference>
<organism evidence="2 3">
    <name type="scientific">Allacma fusca</name>
    <dbReference type="NCBI Taxonomy" id="39272"/>
    <lineage>
        <taxon>Eukaryota</taxon>
        <taxon>Metazoa</taxon>
        <taxon>Ecdysozoa</taxon>
        <taxon>Arthropoda</taxon>
        <taxon>Hexapoda</taxon>
        <taxon>Collembola</taxon>
        <taxon>Symphypleona</taxon>
        <taxon>Sminthuridae</taxon>
        <taxon>Allacma</taxon>
    </lineage>
</organism>
<dbReference type="AlphaFoldDB" id="A0A8J2K6Z2"/>
<sequence length="79" mass="8647">MPTWISPKNQMATLSEVPEEHQAKTQNKTCTARRGTSVVEFSAETPSSFFDISGENAVRNGLALHRQSTERLSPASSPN</sequence>
<evidence type="ECO:0000256" key="1">
    <source>
        <dbReference type="SAM" id="MobiDB-lite"/>
    </source>
</evidence>
<accession>A0A8J2K6Z2</accession>
<evidence type="ECO:0000313" key="3">
    <source>
        <dbReference type="Proteomes" id="UP000708208"/>
    </source>
</evidence>
<comment type="caution">
    <text evidence="2">The sequence shown here is derived from an EMBL/GenBank/DDBJ whole genome shotgun (WGS) entry which is preliminary data.</text>
</comment>
<feature type="compositionally biased region" description="Polar residues" evidence="1">
    <location>
        <begin position="1"/>
        <end position="13"/>
    </location>
</feature>
<reference evidence="2" key="1">
    <citation type="submission" date="2021-06" db="EMBL/GenBank/DDBJ databases">
        <authorList>
            <person name="Hodson N. C."/>
            <person name="Mongue J. A."/>
            <person name="Jaron S. K."/>
        </authorList>
    </citation>
    <scope>NUCLEOTIDE SEQUENCE</scope>
</reference>
<feature type="region of interest" description="Disordered" evidence="1">
    <location>
        <begin position="1"/>
        <end position="31"/>
    </location>
</feature>